<dbReference type="Proteomes" id="UP001153332">
    <property type="component" value="Unassembled WGS sequence"/>
</dbReference>
<protein>
    <submittedName>
        <fullName evidence="1">Uncharacterized protein</fullName>
    </submittedName>
</protein>
<proteinExistence type="predicted"/>
<accession>A0ACC2JQI9</accession>
<dbReference type="EMBL" id="JAPUUL010000701">
    <property type="protein sequence ID" value="KAJ8129644.1"/>
    <property type="molecule type" value="Genomic_DNA"/>
</dbReference>
<gene>
    <name evidence="1" type="ORF">O1611_g3987</name>
</gene>
<reference evidence="1" key="1">
    <citation type="submission" date="2022-12" db="EMBL/GenBank/DDBJ databases">
        <title>Genome Sequence of Lasiodiplodia mahajangana.</title>
        <authorList>
            <person name="Buettner E."/>
        </authorList>
    </citation>
    <scope>NUCLEOTIDE SEQUENCE</scope>
    <source>
        <strain evidence="1">VT137</strain>
    </source>
</reference>
<sequence>MANRSIPSTNQYLHGAKQAKRLLLKFLGRWLITAALCGAHAGTIKAYDRRAYLEGNTTNIYNAIAAALTITLSLNLEASLNGFAAAIKWVILAHGPFLPEVSDLLLGFDSSKVNAIKLLWYGRWGLRSICILWLLLVLGAQVGTALIGLTYGVSPLSGDKGEVPRIIGDGATSIFTNIGFRQVATYPFVYEDTMYSLTSQRSTAFAYGIGALGSDVINLLPEDDFSSYFRSVTFDIESRNYINAVSNYPLWGIYSLTQWNVCARYVQSYANCELLNITNRTTSSDETAITFEVHNGIHVFIIPMANLDYTIYISDTNHTCGARCTQVYVIFSADNNTDLFRCNNTVGLMYNYGTTETADEPLSIPNTQARILAGAIGWGNLDINSFLNGVPAIGRFQGSSFPNESYWAPLTRPDERIMSDYFIARFTSAAIAVYDQYGPWREFSDIVIPGQASQLDVMWNYTILVLVLIPGLQAVLALTTIWAVYHYQVPVRDNSPFAMATLLRPIIPDAAVGSLKNGKEIAKTINGSVIYTFNGDDGSGHYRVEAMIISEGNGPGRKRFPSGPYR</sequence>
<name>A0ACC2JQI9_9PEZI</name>
<organism evidence="1 2">
    <name type="scientific">Lasiodiplodia mahajangana</name>
    <dbReference type="NCBI Taxonomy" id="1108764"/>
    <lineage>
        <taxon>Eukaryota</taxon>
        <taxon>Fungi</taxon>
        <taxon>Dikarya</taxon>
        <taxon>Ascomycota</taxon>
        <taxon>Pezizomycotina</taxon>
        <taxon>Dothideomycetes</taxon>
        <taxon>Dothideomycetes incertae sedis</taxon>
        <taxon>Botryosphaeriales</taxon>
        <taxon>Botryosphaeriaceae</taxon>
        <taxon>Lasiodiplodia</taxon>
    </lineage>
</organism>
<evidence type="ECO:0000313" key="2">
    <source>
        <dbReference type="Proteomes" id="UP001153332"/>
    </source>
</evidence>
<evidence type="ECO:0000313" key="1">
    <source>
        <dbReference type="EMBL" id="KAJ8129644.1"/>
    </source>
</evidence>
<comment type="caution">
    <text evidence="1">The sequence shown here is derived from an EMBL/GenBank/DDBJ whole genome shotgun (WGS) entry which is preliminary data.</text>
</comment>
<keyword evidence="2" id="KW-1185">Reference proteome</keyword>